<sequence length="104" mass="11296">MHSSWGLSVYGLCKEEGVVVVHVVTGMSVAKTTVDKLLKGYDIRLRPDFGGSPVIVGMSINIASIDSISEVNMVSGRTFSYLSLSSPNRRKRVGPALFPSYFID</sequence>
<feature type="domain" description="Neurotransmitter-gated ion-channel ligand-binding" evidence="1">
    <location>
        <begin position="32"/>
        <end position="74"/>
    </location>
</feature>
<organism evidence="2 3">
    <name type="scientific">Neogobius melanostomus</name>
    <name type="common">round goby</name>
    <dbReference type="NCBI Taxonomy" id="47308"/>
    <lineage>
        <taxon>Eukaryota</taxon>
        <taxon>Metazoa</taxon>
        <taxon>Chordata</taxon>
        <taxon>Craniata</taxon>
        <taxon>Vertebrata</taxon>
        <taxon>Euteleostomi</taxon>
        <taxon>Actinopterygii</taxon>
        <taxon>Neopterygii</taxon>
        <taxon>Teleostei</taxon>
        <taxon>Neoteleostei</taxon>
        <taxon>Acanthomorphata</taxon>
        <taxon>Gobiaria</taxon>
        <taxon>Gobiiformes</taxon>
        <taxon>Gobioidei</taxon>
        <taxon>Gobiidae</taxon>
        <taxon>Benthophilinae</taxon>
        <taxon>Neogobiini</taxon>
        <taxon>Neogobius</taxon>
    </lineage>
</organism>
<evidence type="ECO:0000313" key="3">
    <source>
        <dbReference type="Proteomes" id="UP000694523"/>
    </source>
</evidence>
<dbReference type="SUPFAM" id="SSF63712">
    <property type="entry name" value="Nicotinic receptor ligand binding domain-like"/>
    <property type="match status" value="1"/>
</dbReference>
<dbReference type="InterPro" id="IPR036734">
    <property type="entry name" value="Neur_chan_lig-bd_sf"/>
</dbReference>
<reference evidence="2" key="2">
    <citation type="submission" date="2025-09" db="UniProtKB">
        <authorList>
            <consortium name="Ensembl"/>
        </authorList>
    </citation>
    <scope>IDENTIFICATION</scope>
</reference>
<evidence type="ECO:0000259" key="1">
    <source>
        <dbReference type="Pfam" id="PF02931"/>
    </source>
</evidence>
<dbReference type="GO" id="GO:0005230">
    <property type="term" value="F:extracellular ligand-gated monoatomic ion channel activity"/>
    <property type="evidence" value="ECO:0007669"/>
    <property type="project" value="InterPro"/>
</dbReference>
<dbReference type="Ensembl" id="ENSNMLT00000040262.1">
    <property type="protein sequence ID" value="ENSNMLP00000036128.1"/>
    <property type="gene ID" value="ENSNMLG00000022441.1"/>
</dbReference>
<dbReference type="AlphaFoldDB" id="A0A8C6UPS0"/>
<dbReference type="Gene3D" id="2.70.170.10">
    <property type="entry name" value="Neurotransmitter-gated ion-channel ligand-binding domain"/>
    <property type="match status" value="1"/>
</dbReference>
<accession>A0A8C6UPS0</accession>
<dbReference type="Proteomes" id="UP000694523">
    <property type="component" value="Unplaced"/>
</dbReference>
<proteinExistence type="predicted"/>
<protein>
    <recommendedName>
        <fullName evidence="1">Neurotransmitter-gated ion-channel ligand-binding domain-containing protein</fullName>
    </recommendedName>
</protein>
<evidence type="ECO:0000313" key="2">
    <source>
        <dbReference type="Ensembl" id="ENSNMLP00000036128.1"/>
    </source>
</evidence>
<dbReference type="Pfam" id="PF02931">
    <property type="entry name" value="Neur_chan_LBD"/>
    <property type="match status" value="1"/>
</dbReference>
<reference evidence="2" key="1">
    <citation type="submission" date="2025-08" db="UniProtKB">
        <authorList>
            <consortium name="Ensembl"/>
        </authorList>
    </citation>
    <scope>IDENTIFICATION</scope>
</reference>
<dbReference type="GO" id="GO:0016020">
    <property type="term" value="C:membrane"/>
    <property type="evidence" value="ECO:0007669"/>
    <property type="project" value="InterPro"/>
</dbReference>
<name>A0A8C6UPS0_9GOBI</name>
<dbReference type="InterPro" id="IPR006202">
    <property type="entry name" value="Neur_chan_lig-bd"/>
</dbReference>
<keyword evidence="3" id="KW-1185">Reference proteome</keyword>